<reference evidence="7 8" key="1">
    <citation type="journal article" date="2015" name="Int. J. Syst. Evol. Microbiol.">
        <title>Nitrosospira lacus sp. nov., a psychrotolerant, ammonia-oxidizing bacterium from sandy lake sediment.</title>
        <authorList>
            <person name="Urakawa H."/>
            <person name="Garcia J.C."/>
            <person name="Nielsen J.L."/>
            <person name="Le V.Q."/>
            <person name="Kozlowski J.A."/>
            <person name="Stein L.Y."/>
            <person name="Lim C.K."/>
            <person name="Pommerening-Roser A."/>
            <person name="Martens-Habbena W."/>
            <person name="Stahl D.A."/>
            <person name="Klotz M.G."/>
        </authorList>
    </citation>
    <scope>NUCLEOTIDE SEQUENCE [LARGE SCALE GENOMIC DNA]</scope>
    <source>
        <strain evidence="7 8">APG3</strain>
    </source>
</reference>
<evidence type="ECO:0000259" key="6">
    <source>
        <dbReference type="Pfam" id="PF04085"/>
    </source>
</evidence>
<dbReference type="Pfam" id="PF04085">
    <property type="entry name" value="MreC"/>
    <property type="match status" value="1"/>
</dbReference>
<dbReference type="PANTHER" id="PTHR34138">
    <property type="entry name" value="CELL SHAPE-DETERMINING PROTEIN MREC"/>
    <property type="match status" value="1"/>
</dbReference>
<evidence type="ECO:0000256" key="4">
    <source>
        <dbReference type="ARBA" id="ARBA00032089"/>
    </source>
</evidence>
<evidence type="ECO:0000256" key="2">
    <source>
        <dbReference type="ARBA" id="ARBA00013855"/>
    </source>
</evidence>
<dbReference type="KEGG" id="nlc:EBAPG3_003710"/>
<dbReference type="Gene3D" id="2.40.10.350">
    <property type="entry name" value="Rod shape-determining protein MreC, domain 2"/>
    <property type="match status" value="1"/>
</dbReference>
<dbReference type="AlphaFoldDB" id="A0A1W6SMB4"/>
<dbReference type="Proteomes" id="UP000012179">
    <property type="component" value="Chromosome"/>
</dbReference>
<feature type="domain" description="Rod shape-determining protein MreC beta-barrel core" evidence="6">
    <location>
        <begin position="127"/>
        <end position="271"/>
    </location>
</feature>
<evidence type="ECO:0000313" key="7">
    <source>
        <dbReference type="EMBL" id="ARO86948.1"/>
    </source>
</evidence>
<dbReference type="InterPro" id="IPR042175">
    <property type="entry name" value="Cell/Rod_MreC_2"/>
</dbReference>
<evidence type="ECO:0000313" key="8">
    <source>
        <dbReference type="Proteomes" id="UP000012179"/>
    </source>
</evidence>
<comment type="similarity">
    <text evidence="1 5">Belongs to the MreC family.</text>
</comment>
<dbReference type="PIRSF" id="PIRSF038471">
    <property type="entry name" value="MreC"/>
    <property type="match status" value="1"/>
</dbReference>
<gene>
    <name evidence="7" type="ORF">EBAPG3_003710</name>
</gene>
<protein>
    <recommendedName>
        <fullName evidence="2 5">Cell shape-determining protein MreC</fullName>
    </recommendedName>
    <alternativeName>
        <fullName evidence="4 5">Cell shape protein MreC</fullName>
    </alternativeName>
</protein>
<dbReference type="NCBIfam" id="TIGR00219">
    <property type="entry name" value="mreC"/>
    <property type="match status" value="1"/>
</dbReference>
<dbReference type="GO" id="GO:0008360">
    <property type="term" value="P:regulation of cell shape"/>
    <property type="evidence" value="ECO:0007669"/>
    <property type="project" value="UniProtKB-KW"/>
</dbReference>
<keyword evidence="8" id="KW-1185">Reference proteome</keyword>
<dbReference type="Gene3D" id="2.40.10.340">
    <property type="entry name" value="Rod shape-determining protein MreC, domain 1"/>
    <property type="match status" value="1"/>
</dbReference>
<dbReference type="GO" id="GO:0005886">
    <property type="term" value="C:plasma membrane"/>
    <property type="evidence" value="ECO:0007669"/>
    <property type="project" value="TreeGrafter"/>
</dbReference>
<dbReference type="InterPro" id="IPR055342">
    <property type="entry name" value="MreC_beta-barrel_core"/>
</dbReference>
<accession>A0A1W6SMB4</accession>
<organism evidence="7 8">
    <name type="scientific">Nitrosospira lacus</name>
    <dbReference type="NCBI Taxonomy" id="1288494"/>
    <lineage>
        <taxon>Bacteria</taxon>
        <taxon>Pseudomonadati</taxon>
        <taxon>Pseudomonadota</taxon>
        <taxon>Betaproteobacteria</taxon>
        <taxon>Nitrosomonadales</taxon>
        <taxon>Nitrosomonadaceae</taxon>
        <taxon>Nitrosospira</taxon>
    </lineage>
</organism>
<dbReference type="EMBL" id="CP021106">
    <property type="protein sequence ID" value="ARO86948.1"/>
    <property type="molecule type" value="Genomic_DNA"/>
</dbReference>
<comment type="function">
    <text evidence="5">Involved in formation and maintenance of cell shape.</text>
</comment>
<evidence type="ECO:0000256" key="3">
    <source>
        <dbReference type="ARBA" id="ARBA00022960"/>
    </source>
</evidence>
<dbReference type="InterPro" id="IPR007221">
    <property type="entry name" value="MreC"/>
</dbReference>
<sequence>MEMAPQFFRQGPSLLARLGFFVLLSLLLMAADTRFKYLSEIRQAFSVVIYPLQKLANIPTTIYDAGSGFLASQHSIDENEYLKQRHLADRGQLQQLQALEAENSQLRKLLEAAQRMESKAVMAEILHVPRDPFNRKVILDKGSQSGIQPGQVVVDDAGVVGQITRNSPWLSEVTLITDRDHSVPVQIVRNGLRSVVSGTGKDGSLELRYVAVNTDIEEGDMLVTSGIDGVYPPGLPVAVVSKIERNPSYVFARVICTPAAGVDRHRQLLILSVMATATENPVDAFEIKPKPEGKKREKVGVR</sequence>
<dbReference type="eggNOG" id="COG1792">
    <property type="taxonomic scope" value="Bacteria"/>
</dbReference>
<proteinExistence type="inferred from homology"/>
<evidence type="ECO:0000256" key="5">
    <source>
        <dbReference type="PIRNR" id="PIRNR038471"/>
    </source>
</evidence>
<name>A0A1W6SMB4_9PROT</name>
<dbReference type="InterPro" id="IPR042177">
    <property type="entry name" value="Cell/Rod_1"/>
</dbReference>
<dbReference type="PANTHER" id="PTHR34138:SF1">
    <property type="entry name" value="CELL SHAPE-DETERMINING PROTEIN MREC"/>
    <property type="match status" value="1"/>
</dbReference>
<dbReference type="OrthoDB" id="9808025at2"/>
<keyword evidence="3 5" id="KW-0133">Cell shape</keyword>
<evidence type="ECO:0000256" key="1">
    <source>
        <dbReference type="ARBA" id="ARBA00009369"/>
    </source>
</evidence>
<dbReference type="RefSeq" id="WP_004176597.1">
    <property type="nucleotide sequence ID" value="NZ_CP021106.3"/>
</dbReference>